<dbReference type="AlphaFoldDB" id="I2C245"/>
<dbReference type="KEGG" id="bqy:MUS_0650"/>
<sequence length="44" mass="5228">MAKSLNLKGLKAFFFSAAPHQNGKQECLYFWGEEYRLNGEQRRY</sequence>
<name>I2C245_BACAY</name>
<dbReference type="EMBL" id="CP003332">
    <property type="protein sequence ID" value="AFJ60719.1"/>
    <property type="molecule type" value="Genomic_DNA"/>
</dbReference>
<evidence type="ECO:0000313" key="2">
    <source>
        <dbReference type="Proteomes" id="UP000002878"/>
    </source>
</evidence>
<dbReference type="Proteomes" id="UP000002878">
    <property type="component" value="Chromosome"/>
</dbReference>
<evidence type="ECO:0000313" key="1">
    <source>
        <dbReference type="EMBL" id="AFJ60719.1"/>
    </source>
</evidence>
<gene>
    <name evidence="1" type="ORF">MUS_0650</name>
</gene>
<dbReference type="HOGENOM" id="CLU_3211926_0_0_9"/>
<accession>I2C245</accession>
<proteinExistence type="predicted"/>
<organism evidence="1 2">
    <name type="scientific">Bacillus amyloliquefaciens (strain Y2)</name>
    <name type="common">Bacillus amyloliquefaciens subsp. plantarum (strain B9601-Y2)</name>
    <dbReference type="NCBI Taxonomy" id="1155777"/>
    <lineage>
        <taxon>Bacteria</taxon>
        <taxon>Bacillati</taxon>
        <taxon>Bacillota</taxon>
        <taxon>Bacilli</taxon>
        <taxon>Bacillales</taxon>
        <taxon>Bacillaceae</taxon>
        <taxon>Bacillus</taxon>
        <taxon>Bacillus amyloliquefaciens group</taxon>
    </lineage>
</organism>
<dbReference type="PATRIC" id="fig|1126211.3.peg.628"/>
<protein>
    <submittedName>
        <fullName evidence="1">Uncharacterized protein</fullName>
    </submittedName>
</protein>
<reference evidence="1 2" key="1">
    <citation type="journal article" date="2012" name="J. Biotechnol.">
        <title>Genome sequence of the plant growth promoting strain Bacillus amyloliquefaciens subsp. plantarum B9601-Y2 and expression of mersacidin and other secondary metabolites.</title>
        <authorList>
            <person name="He P."/>
            <person name="Hao K."/>
            <person name="Blom J."/>
            <person name="Ruckert C."/>
            <person name="Vater J."/>
            <person name="Mao Z."/>
            <person name="Wu Y."/>
            <person name="Hou M."/>
            <person name="He P."/>
            <person name="He Y."/>
            <person name="Borriss R."/>
        </authorList>
    </citation>
    <scope>NUCLEOTIDE SEQUENCE [LARGE SCALE GENOMIC DNA]</scope>
    <source>
        <strain evidence="1">Y2</strain>
    </source>
</reference>